<reference evidence="11 12" key="2">
    <citation type="journal article" date="2009" name="Proc. Natl. Acad. Sci. U.S.A.">
        <title>On the chimeric nature, thermophilic origin, and phylogenetic placement of the Thermotogales.</title>
        <authorList>
            <person name="Zhaxybayeva O."/>
            <person name="Swithers K.S."/>
            <person name="Lapierre P."/>
            <person name="Fournier G.P."/>
            <person name="Bickhart D.M."/>
            <person name="DeBoy R.T."/>
            <person name="Nelson K.E."/>
            <person name="Nesbo C.L."/>
            <person name="Doolittle W.F."/>
            <person name="Gogarten J.P."/>
            <person name="Noll K.M."/>
        </authorList>
    </citation>
    <scope>NUCLEOTIDE SEQUENCE [LARGE SCALE GENOMIC DNA]</scope>
    <source>
        <strain evidence="12">ATCC 35602 / DSM 5306 / Rt17-B1</strain>
    </source>
</reference>
<keyword evidence="5 10" id="KW-0169">Cobalamin biosynthesis</keyword>
<dbReference type="InterPro" id="IPR003200">
    <property type="entry name" value="Nict_dMeBzImd_PRibTrfase"/>
</dbReference>
<evidence type="ECO:0000256" key="8">
    <source>
        <dbReference type="ARBA" id="ARBA00030686"/>
    </source>
</evidence>
<evidence type="ECO:0000256" key="10">
    <source>
        <dbReference type="HAMAP-Rule" id="MF_00230"/>
    </source>
</evidence>
<evidence type="ECO:0000256" key="7">
    <source>
        <dbReference type="ARBA" id="ARBA00022679"/>
    </source>
</evidence>
<dbReference type="InterPro" id="IPR017846">
    <property type="entry name" value="Nict_dMeBzImd_PRibTrfase_bact"/>
</dbReference>
<dbReference type="EC" id="2.4.2.21" evidence="3 10"/>
<organism evidence="11 12">
    <name type="scientific">Fervidobacterium nodosum (strain ATCC 35602 / DSM 5306 / Rt17-B1)</name>
    <dbReference type="NCBI Taxonomy" id="381764"/>
    <lineage>
        <taxon>Bacteria</taxon>
        <taxon>Thermotogati</taxon>
        <taxon>Thermotogota</taxon>
        <taxon>Thermotogae</taxon>
        <taxon>Thermotogales</taxon>
        <taxon>Fervidobacteriaceae</taxon>
        <taxon>Fervidobacterium</taxon>
    </lineage>
</organism>
<dbReference type="GO" id="GO:0008939">
    <property type="term" value="F:nicotinate-nucleotide-dimethylbenzimidazole phosphoribosyltransferase activity"/>
    <property type="evidence" value="ECO:0007669"/>
    <property type="project" value="UniProtKB-UniRule"/>
</dbReference>
<dbReference type="NCBIfam" id="NF000996">
    <property type="entry name" value="PRK00105.1"/>
    <property type="match status" value="1"/>
</dbReference>
<comment type="similarity">
    <text evidence="2 10">Belongs to the CobT family.</text>
</comment>
<dbReference type="HAMAP" id="MF_00230">
    <property type="entry name" value="CobT"/>
    <property type="match status" value="1"/>
</dbReference>
<keyword evidence="12" id="KW-1185">Reference proteome</keyword>
<feature type="active site" description="Proton acceptor" evidence="10">
    <location>
        <position position="313"/>
    </location>
</feature>
<sequence length="348" mass="37550">METGKKINKETLRNDILRRLNNLTKPVGSLGYLEYLALRMGLIQGKVIPDLPEDKRVYVFAGDHGVVKQGVSAYPKEVTKQMVYNFLNGGAAINVFSRHVGATVYVVDAGVDGDFPIESPYLIRAKVGFGTNDFTEGPAMTREQALLCIEYGRKIAREAIEDGADLLAVGDMGIGNTTTATAIAVAFGYDINEIIDIGTPISTEELKSKKRAVLKAIEVNKPNPSDPIDVLQKVGSFCIGEMAGFILQAAEMGVPIIIDGFPTTAGLLLAWEINSEVREYVFAGHKSKVKGHKVILDTLGLRPILDLDMRLGEGTGAVLSMSIIEAAIKMIREMATFDSAGVSKGTDQ</sequence>
<dbReference type="RefSeq" id="WP_011994519.1">
    <property type="nucleotide sequence ID" value="NC_009718.1"/>
</dbReference>
<dbReference type="GO" id="GO:0009236">
    <property type="term" value="P:cobalamin biosynthetic process"/>
    <property type="evidence" value="ECO:0007669"/>
    <property type="project" value="UniProtKB-UniRule"/>
</dbReference>
<evidence type="ECO:0000256" key="5">
    <source>
        <dbReference type="ARBA" id="ARBA00022573"/>
    </source>
</evidence>
<dbReference type="InterPro" id="IPR036087">
    <property type="entry name" value="Nict_dMeBzImd_PRibTrfase_sf"/>
</dbReference>
<dbReference type="Gene3D" id="1.10.1610.10">
    <property type="match status" value="1"/>
</dbReference>
<dbReference type="eggNOG" id="COG2038">
    <property type="taxonomic scope" value="Bacteria"/>
</dbReference>
<dbReference type="SUPFAM" id="SSF52733">
    <property type="entry name" value="Nicotinate mononucleotide:5,6-dimethylbenzimidazole phosphoribosyltransferase (CobT)"/>
    <property type="match status" value="1"/>
</dbReference>
<evidence type="ECO:0000313" key="12">
    <source>
        <dbReference type="Proteomes" id="UP000002415"/>
    </source>
</evidence>
<accession>A7HMS9</accession>
<keyword evidence="7 10" id="KW-0808">Transferase</keyword>
<evidence type="ECO:0000256" key="2">
    <source>
        <dbReference type="ARBA" id="ARBA00007110"/>
    </source>
</evidence>
<proteinExistence type="inferred from homology"/>
<dbReference type="CDD" id="cd02439">
    <property type="entry name" value="DMB-PRT_CobT"/>
    <property type="match status" value="1"/>
</dbReference>
<evidence type="ECO:0000256" key="9">
    <source>
        <dbReference type="ARBA" id="ARBA00047340"/>
    </source>
</evidence>
<dbReference type="PANTHER" id="PTHR43463">
    <property type="entry name" value="NICOTINATE-NUCLEOTIDE--DIMETHYLBENZIMIDAZOLE PHOSPHORIBOSYLTRANSFERASE"/>
    <property type="match status" value="1"/>
</dbReference>
<dbReference type="HOGENOM" id="CLU_002982_0_0_0"/>
<dbReference type="Pfam" id="PF02277">
    <property type="entry name" value="DBI_PRT"/>
    <property type="match status" value="1"/>
</dbReference>
<comment type="catalytic activity">
    <reaction evidence="9 10">
        <text>5,6-dimethylbenzimidazole + nicotinate beta-D-ribonucleotide = alpha-ribazole 5'-phosphate + nicotinate + H(+)</text>
        <dbReference type="Rhea" id="RHEA:11196"/>
        <dbReference type="ChEBI" id="CHEBI:15378"/>
        <dbReference type="ChEBI" id="CHEBI:15890"/>
        <dbReference type="ChEBI" id="CHEBI:32544"/>
        <dbReference type="ChEBI" id="CHEBI:57502"/>
        <dbReference type="ChEBI" id="CHEBI:57918"/>
        <dbReference type="EC" id="2.4.2.21"/>
    </reaction>
</comment>
<dbReference type="AlphaFoldDB" id="A7HMS9"/>
<evidence type="ECO:0000256" key="1">
    <source>
        <dbReference type="ARBA" id="ARBA00005049"/>
    </source>
</evidence>
<name>A7HMS9_FERNB</name>
<dbReference type="PANTHER" id="PTHR43463:SF1">
    <property type="entry name" value="NICOTINATE-NUCLEOTIDE--DIMETHYLBENZIMIDAZOLE PHOSPHORIBOSYLTRANSFERASE"/>
    <property type="match status" value="1"/>
</dbReference>
<gene>
    <name evidence="10" type="primary">cobT</name>
    <name evidence="11" type="ordered locus">Fnod_1365</name>
</gene>
<evidence type="ECO:0000313" key="11">
    <source>
        <dbReference type="EMBL" id="ABS61212.1"/>
    </source>
</evidence>
<protein>
    <recommendedName>
        <fullName evidence="4 10">Nicotinate-nucleotide--dimethylbenzimidazole phosphoribosyltransferase</fullName>
        <shortName evidence="10">NN:DBI PRT</shortName>
        <ecNumber evidence="3 10">2.4.2.21</ecNumber>
    </recommendedName>
    <alternativeName>
        <fullName evidence="8 10">N(1)-alpha-phosphoribosyltransferase</fullName>
    </alternativeName>
</protein>
<dbReference type="STRING" id="381764.Fnod_1365"/>
<dbReference type="KEGG" id="fno:Fnod_1365"/>
<evidence type="ECO:0000256" key="6">
    <source>
        <dbReference type="ARBA" id="ARBA00022676"/>
    </source>
</evidence>
<dbReference type="Proteomes" id="UP000002415">
    <property type="component" value="Chromosome"/>
</dbReference>
<evidence type="ECO:0000256" key="4">
    <source>
        <dbReference type="ARBA" id="ARBA00015486"/>
    </source>
</evidence>
<evidence type="ECO:0000256" key="3">
    <source>
        <dbReference type="ARBA" id="ARBA00011991"/>
    </source>
</evidence>
<comment type="pathway">
    <text evidence="1 10">Nucleoside biosynthesis; alpha-ribazole biosynthesis; alpha-ribazole from 5,6-dimethylbenzimidazole: step 1/2.</text>
</comment>
<dbReference type="EMBL" id="CP000771">
    <property type="protein sequence ID" value="ABS61212.1"/>
    <property type="molecule type" value="Genomic_DNA"/>
</dbReference>
<dbReference type="OrthoDB" id="9781491at2"/>
<dbReference type="UniPathway" id="UPA00061">
    <property type="reaction ID" value="UER00516"/>
</dbReference>
<comment type="function">
    <text evidence="10">Catalyzes the synthesis of alpha-ribazole-5'-phosphate from nicotinate mononucleotide (NAMN) and 5,6-dimethylbenzimidazole (DMB).</text>
</comment>
<dbReference type="Gene3D" id="3.40.50.10210">
    <property type="match status" value="1"/>
</dbReference>
<reference evidence="11 12" key="1">
    <citation type="submission" date="2007-07" db="EMBL/GenBank/DDBJ databases">
        <title>Complete sequence of Fervidobacterium nodosum Rt17-B1.</title>
        <authorList>
            <consortium name="US DOE Joint Genome Institute"/>
            <person name="Copeland A."/>
            <person name="Lucas S."/>
            <person name="Lapidus A."/>
            <person name="Barry K."/>
            <person name="Glavina del Rio T."/>
            <person name="Dalin E."/>
            <person name="Tice H."/>
            <person name="Pitluck S."/>
            <person name="Saunders E."/>
            <person name="Brettin T."/>
            <person name="Bruce D."/>
            <person name="Detter J.C."/>
            <person name="Han C."/>
            <person name="Schmutz J."/>
            <person name="Larimer F."/>
            <person name="Land M."/>
            <person name="Hauser L."/>
            <person name="Kyrpides N."/>
            <person name="Mikhailova N."/>
            <person name="Nelson K."/>
            <person name="Gogarten J.P."/>
            <person name="Noll K."/>
            <person name="Richardson P."/>
        </authorList>
    </citation>
    <scope>NUCLEOTIDE SEQUENCE [LARGE SCALE GENOMIC DNA]</scope>
    <source>
        <strain evidence="12">ATCC 35602 / DSM 5306 / Rt17-B1</strain>
    </source>
</reference>
<dbReference type="InterPro" id="IPR023195">
    <property type="entry name" value="Nict_dMeBzImd_PRibTrfase_N"/>
</dbReference>
<dbReference type="NCBIfam" id="TIGR03160">
    <property type="entry name" value="cobT_DBIPRT"/>
    <property type="match status" value="1"/>
</dbReference>
<keyword evidence="6 10" id="KW-0328">Glycosyltransferase</keyword>
<dbReference type="FunFam" id="3.40.50.10210:FF:000001">
    <property type="entry name" value="Nicotinate-nucleotide--dimethylbenzimidazole phosphoribosyltransferase"/>
    <property type="match status" value="1"/>
</dbReference>